<evidence type="ECO:0000259" key="1">
    <source>
        <dbReference type="Pfam" id="PF01408"/>
    </source>
</evidence>
<sequence>MTALRCAIAGTGTIGRHHAKVAITHPGLELAALIDTSPEAAARAADEAEAATGVRPVTASTIEDALAATAFDLVAICTPSGLHVDLATAALAAGKHVVIEKPLDANMSRARQLAALARESGLVVSVISQHRFDPASRVVAQAAHDGEFGTLTSGLASVAWYRSQDYYDSGGWRGTWALDGGGAVMNQGVHTVDLLVWTLGRPVEITGSTALLGHERIEVEDTAVATVRFASGALGVLHCTTAAYPGLSARYQVHGTRGSAIVDNDELAYFHVAPRDSPLASASATSGNNAAEGVVDQKAERLPPEHVADQPDRFLRQHSRQYDDIVAAIREGRAPAVTVDDALLALAVVRGLYVSAALGSPVLVDDILDGRYDDAVPTVRAAGASRSR</sequence>
<gene>
    <name evidence="3" type="ORF">FPZ12_002995</name>
</gene>
<dbReference type="SUPFAM" id="SSF51735">
    <property type="entry name" value="NAD(P)-binding Rossmann-fold domains"/>
    <property type="match status" value="1"/>
</dbReference>
<reference evidence="3" key="1">
    <citation type="submission" date="2019-09" db="EMBL/GenBank/DDBJ databases">
        <authorList>
            <person name="Teo W.F.A."/>
            <person name="Duangmal K."/>
        </authorList>
    </citation>
    <scope>NUCLEOTIDE SEQUENCE [LARGE SCALE GENOMIC DNA]</scope>
    <source>
        <strain evidence="3">K81G1</strain>
    </source>
</reference>
<dbReference type="OrthoDB" id="9815825at2"/>
<evidence type="ECO:0000259" key="2">
    <source>
        <dbReference type="Pfam" id="PF22725"/>
    </source>
</evidence>
<dbReference type="Gene3D" id="3.30.360.10">
    <property type="entry name" value="Dihydrodipicolinate Reductase, domain 2"/>
    <property type="match status" value="1"/>
</dbReference>
<comment type="caution">
    <text evidence="3">The sequence shown here is derived from an EMBL/GenBank/DDBJ whole genome shotgun (WGS) entry which is preliminary data.</text>
</comment>
<proteinExistence type="predicted"/>
<dbReference type="Gene3D" id="3.40.50.720">
    <property type="entry name" value="NAD(P)-binding Rossmann-like Domain"/>
    <property type="match status" value="1"/>
</dbReference>
<dbReference type="EMBL" id="VMNW02000002">
    <property type="protein sequence ID" value="KAA9166537.1"/>
    <property type="molecule type" value="Genomic_DNA"/>
</dbReference>
<dbReference type="Pfam" id="PF22725">
    <property type="entry name" value="GFO_IDH_MocA_C3"/>
    <property type="match status" value="1"/>
</dbReference>
<evidence type="ECO:0000313" key="3">
    <source>
        <dbReference type="EMBL" id="KAA9166537.1"/>
    </source>
</evidence>
<protein>
    <submittedName>
        <fullName evidence="3">Gfo/Idh/MocA family oxidoreductase</fullName>
    </submittedName>
</protein>
<feature type="domain" description="GFO/IDH/MocA-like oxidoreductase" evidence="2">
    <location>
        <begin position="139"/>
        <end position="260"/>
    </location>
</feature>
<evidence type="ECO:0000313" key="4">
    <source>
        <dbReference type="Proteomes" id="UP000319769"/>
    </source>
</evidence>
<dbReference type="AlphaFoldDB" id="A0A5N0VJH2"/>
<name>A0A5N0VJH2_9PSEU</name>
<dbReference type="PANTHER" id="PTHR43249">
    <property type="entry name" value="UDP-N-ACETYL-2-AMINO-2-DEOXY-D-GLUCURONATE OXIDASE"/>
    <property type="match status" value="1"/>
</dbReference>
<dbReference type="Proteomes" id="UP000319769">
    <property type="component" value="Unassembled WGS sequence"/>
</dbReference>
<keyword evidence="4" id="KW-1185">Reference proteome</keyword>
<accession>A0A5N0VJH2</accession>
<dbReference type="RefSeq" id="WP_144748165.1">
    <property type="nucleotide sequence ID" value="NZ_VMNW02000002.1"/>
</dbReference>
<dbReference type="InterPro" id="IPR036291">
    <property type="entry name" value="NAD(P)-bd_dom_sf"/>
</dbReference>
<dbReference type="InterPro" id="IPR000683">
    <property type="entry name" value="Gfo/Idh/MocA-like_OxRdtase_N"/>
</dbReference>
<organism evidence="3 4">
    <name type="scientific">Amycolatopsis acidicola</name>
    <dbReference type="NCBI Taxonomy" id="2596893"/>
    <lineage>
        <taxon>Bacteria</taxon>
        <taxon>Bacillati</taxon>
        <taxon>Actinomycetota</taxon>
        <taxon>Actinomycetes</taxon>
        <taxon>Pseudonocardiales</taxon>
        <taxon>Pseudonocardiaceae</taxon>
        <taxon>Amycolatopsis</taxon>
    </lineage>
</organism>
<dbReference type="PANTHER" id="PTHR43249:SF1">
    <property type="entry name" value="D-GLUCOSIDE 3-DEHYDROGENASE"/>
    <property type="match status" value="1"/>
</dbReference>
<dbReference type="InterPro" id="IPR052515">
    <property type="entry name" value="Gfo/Idh/MocA_Oxidoreductase"/>
</dbReference>
<feature type="domain" description="Gfo/Idh/MocA-like oxidoreductase N-terminal" evidence="1">
    <location>
        <begin position="4"/>
        <end position="126"/>
    </location>
</feature>
<dbReference type="Pfam" id="PF01408">
    <property type="entry name" value="GFO_IDH_MocA"/>
    <property type="match status" value="1"/>
</dbReference>
<dbReference type="GO" id="GO:0000166">
    <property type="term" value="F:nucleotide binding"/>
    <property type="evidence" value="ECO:0007669"/>
    <property type="project" value="InterPro"/>
</dbReference>
<dbReference type="InterPro" id="IPR055170">
    <property type="entry name" value="GFO_IDH_MocA-like_dom"/>
</dbReference>
<dbReference type="SUPFAM" id="SSF55347">
    <property type="entry name" value="Glyceraldehyde-3-phosphate dehydrogenase-like, C-terminal domain"/>
    <property type="match status" value="1"/>
</dbReference>